<gene>
    <name evidence="1" type="ORF">MUK42_02758</name>
</gene>
<dbReference type="Proteomes" id="UP001055439">
    <property type="component" value="Chromosome 10"/>
</dbReference>
<dbReference type="AlphaFoldDB" id="A0A9E7EVX4"/>
<proteinExistence type="predicted"/>
<name>A0A9E7EVX4_9LILI</name>
<reference evidence="1" key="1">
    <citation type="submission" date="2022-05" db="EMBL/GenBank/DDBJ databases">
        <title>The Musa troglodytarum L. genome provides insights into the mechanism of non-climacteric behaviour and enrichment of carotenoids.</title>
        <authorList>
            <person name="Wang J."/>
        </authorList>
    </citation>
    <scope>NUCLEOTIDE SEQUENCE</scope>
    <source>
        <tissue evidence="1">Leaf</tissue>
    </source>
</reference>
<dbReference type="EMBL" id="CP097503">
    <property type="protein sequence ID" value="URD83677.1"/>
    <property type="molecule type" value="Genomic_DNA"/>
</dbReference>
<evidence type="ECO:0000313" key="2">
    <source>
        <dbReference type="Proteomes" id="UP001055439"/>
    </source>
</evidence>
<organism evidence="1 2">
    <name type="scientific">Musa troglodytarum</name>
    <name type="common">fe'i banana</name>
    <dbReference type="NCBI Taxonomy" id="320322"/>
    <lineage>
        <taxon>Eukaryota</taxon>
        <taxon>Viridiplantae</taxon>
        <taxon>Streptophyta</taxon>
        <taxon>Embryophyta</taxon>
        <taxon>Tracheophyta</taxon>
        <taxon>Spermatophyta</taxon>
        <taxon>Magnoliopsida</taxon>
        <taxon>Liliopsida</taxon>
        <taxon>Zingiberales</taxon>
        <taxon>Musaceae</taxon>
        <taxon>Musa</taxon>
    </lineage>
</organism>
<accession>A0A9E7EVX4</accession>
<keyword evidence="2" id="KW-1185">Reference proteome</keyword>
<evidence type="ECO:0000313" key="1">
    <source>
        <dbReference type="EMBL" id="URD83677.1"/>
    </source>
</evidence>
<sequence length="49" mass="5598">MYSGRMTLRMEITISTVSWSMNQQFLDVSTLEDRQTTMSPSQLPQSARG</sequence>
<dbReference type="OrthoDB" id="418495at2759"/>
<protein>
    <submittedName>
        <fullName evidence="1">Uncharacterized protein</fullName>
    </submittedName>
</protein>